<sequence>QTTEMTIRARFTEISKFTSAHVLSKPTEFAGLNWRIRLYKKDDHLSFFVKAYKNAATWSCSAIVDYQLISQKDENIIHHISSKMTDVYRKEGYPCWGQNKFISFKDLFDDKKGYVKDDSIIVAAVIKAFPNAQ</sequence>
<evidence type="ECO:0000313" key="3">
    <source>
        <dbReference type="Proteomes" id="UP001432027"/>
    </source>
</evidence>
<dbReference type="Gene3D" id="2.60.210.10">
    <property type="entry name" value="Apoptosis, Tumor Necrosis Factor Receptor Associated Protein 2, Chain A"/>
    <property type="match status" value="1"/>
</dbReference>
<name>A0AAV5TXT0_9BILA</name>
<accession>A0AAV5TXT0</accession>
<reference evidence="2" key="1">
    <citation type="submission" date="2023-10" db="EMBL/GenBank/DDBJ databases">
        <title>Genome assembly of Pristionchus species.</title>
        <authorList>
            <person name="Yoshida K."/>
            <person name="Sommer R.J."/>
        </authorList>
    </citation>
    <scope>NUCLEOTIDE SEQUENCE</scope>
    <source>
        <strain evidence="2">RS0144</strain>
    </source>
</reference>
<dbReference type="PANTHER" id="PTHR47022:SF1">
    <property type="entry name" value="BTB AND MATH DOMAIN-CONTAINING PROTEIN 36-RELATED"/>
    <property type="match status" value="1"/>
</dbReference>
<protein>
    <recommendedName>
        <fullName evidence="1">MATH domain-containing protein</fullName>
    </recommendedName>
</protein>
<comment type="caution">
    <text evidence="2">The sequence shown here is derived from an EMBL/GenBank/DDBJ whole genome shotgun (WGS) entry which is preliminary data.</text>
</comment>
<keyword evidence="3" id="KW-1185">Reference proteome</keyword>
<feature type="non-terminal residue" evidence="2">
    <location>
        <position position="1"/>
    </location>
</feature>
<gene>
    <name evidence="2" type="ORF">PENTCL1PPCAC_21246</name>
</gene>
<dbReference type="EMBL" id="BTSX01000005">
    <property type="protein sequence ID" value="GMS99071.1"/>
    <property type="molecule type" value="Genomic_DNA"/>
</dbReference>
<dbReference type="AlphaFoldDB" id="A0AAV5TXT0"/>
<dbReference type="Proteomes" id="UP001432027">
    <property type="component" value="Unassembled WGS sequence"/>
</dbReference>
<dbReference type="PROSITE" id="PS50144">
    <property type="entry name" value="MATH"/>
    <property type="match status" value="1"/>
</dbReference>
<dbReference type="PANTHER" id="PTHR47022">
    <property type="entry name" value="BTB AND MATH DOMAIN-CONTAINING PROTEIN 36-RELATED"/>
    <property type="match status" value="1"/>
</dbReference>
<dbReference type="InterPro" id="IPR002083">
    <property type="entry name" value="MATH/TRAF_dom"/>
</dbReference>
<dbReference type="Pfam" id="PF22486">
    <property type="entry name" value="MATH_2"/>
    <property type="match status" value="1"/>
</dbReference>
<dbReference type="CDD" id="cd00121">
    <property type="entry name" value="MATH"/>
    <property type="match status" value="1"/>
</dbReference>
<dbReference type="SMART" id="SM00061">
    <property type="entry name" value="MATH"/>
    <property type="match status" value="1"/>
</dbReference>
<dbReference type="SUPFAM" id="SSF49599">
    <property type="entry name" value="TRAF domain-like"/>
    <property type="match status" value="1"/>
</dbReference>
<dbReference type="InterPro" id="IPR008974">
    <property type="entry name" value="TRAF-like"/>
</dbReference>
<evidence type="ECO:0000259" key="1">
    <source>
        <dbReference type="PROSITE" id="PS50144"/>
    </source>
</evidence>
<organism evidence="2 3">
    <name type="scientific">Pristionchus entomophagus</name>
    <dbReference type="NCBI Taxonomy" id="358040"/>
    <lineage>
        <taxon>Eukaryota</taxon>
        <taxon>Metazoa</taxon>
        <taxon>Ecdysozoa</taxon>
        <taxon>Nematoda</taxon>
        <taxon>Chromadorea</taxon>
        <taxon>Rhabditida</taxon>
        <taxon>Rhabditina</taxon>
        <taxon>Diplogasteromorpha</taxon>
        <taxon>Diplogasteroidea</taxon>
        <taxon>Neodiplogasteridae</taxon>
        <taxon>Pristionchus</taxon>
    </lineage>
</organism>
<evidence type="ECO:0000313" key="2">
    <source>
        <dbReference type="EMBL" id="GMS99071.1"/>
    </source>
</evidence>
<feature type="domain" description="MATH" evidence="1">
    <location>
        <begin position="4"/>
        <end position="126"/>
    </location>
</feature>
<proteinExistence type="predicted"/>